<keyword evidence="2" id="KW-0812">Transmembrane</keyword>
<gene>
    <name evidence="3" type="ORF">BN2614_LOCUS2</name>
</gene>
<accession>A0A9X9M6Y0</accession>
<comment type="caution">
    <text evidence="3">The sequence shown here is derived from an EMBL/GenBank/DDBJ whole genome shotgun (WGS) entry which is preliminary data.</text>
</comment>
<proteinExistence type="predicted"/>
<evidence type="ECO:0000313" key="3">
    <source>
        <dbReference type="EMBL" id="VCX38186.1"/>
    </source>
</evidence>
<organism evidence="3 4">
    <name type="scientific">Gulo gulo</name>
    <name type="common">Wolverine</name>
    <name type="synonym">Gluton</name>
    <dbReference type="NCBI Taxonomy" id="48420"/>
    <lineage>
        <taxon>Eukaryota</taxon>
        <taxon>Metazoa</taxon>
        <taxon>Chordata</taxon>
        <taxon>Craniata</taxon>
        <taxon>Vertebrata</taxon>
        <taxon>Euteleostomi</taxon>
        <taxon>Mammalia</taxon>
        <taxon>Eutheria</taxon>
        <taxon>Laurasiatheria</taxon>
        <taxon>Carnivora</taxon>
        <taxon>Caniformia</taxon>
        <taxon>Musteloidea</taxon>
        <taxon>Mustelidae</taxon>
        <taxon>Guloninae</taxon>
        <taxon>Gulo</taxon>
    </lineage>
</organism>
<evidence type="ECO:0000313" key="4">
    <source>
        <dbReference type="Proteomes" id="UP000269945"/>
    </source>
</evidence>
<keyword evidence="4" id="KW-1185">Reference proteome</keyword>
<sequence>TLCAPSPLSKARTHPAPPTDVRSTKDSAGLYPHTIPGLGILLTTSWMYFLSFFCNVIFDVCLVFHYLPCPWAFQLSPRGGGAPV</sequence>
<reference evidence="3 4" key="1">
    <citation type="submission" date="2018-10" db="EMBL/GenBank/DDBJ databases">
        <authorList>
            <person name="Ekblom R."/>
            <person name="Jareborg N."/>
        </authorList>
    </citation>
    <scope>NUCLEOTIDE SEQUENCE [LARGE SCALE GENOMIC DNA]</scope>
    <source>
        <tissue evidence="3">Muscle</tissue>
    </source>
</reference>
<feature type="region of interest" description="Disordered" evidence="1">
    <location>
        <begin position="1"/>
        <end position="28"/>
    </location>
</feature>
<evidence type="ECO:0000256" key="1">
    <source>
        <dbReference type="SAM" id="MobiDB-lite"/>
    </source>
</evidence>
<keyword evidence="2" id="KW-0472">Membrane</keyword>
<dbReference type="Proteomes" id="UP000269945">
    <property type="component" value="Unassembled WGS sequence"/>
</dbReference>
<name>A0A9X9M6Y0_GULGU</name>
<keyword evidence="2" id="KW-1133">Transmembrane helix</keyword>
<dbReference type="EMBL" id="CYRY02043636">
    <property type="protein sequence ID" value="VCX38186.1"/>
    <property type="molecule type" value="Genomic_DNA"/>
</dbReference>
<dbReference type="AlphaFoldDB" id="A0A9X9M6Y0"/>
<evidence type="ECO:0000256" key="2">
    <source>
        <dbReference type="SAM" id="Phobius"/>
    </source>
</evidence>
<feature type="transmembrane region" description="Helical" evidence="2">
    <location>
        <begin position="46"/>
        <end position="67"/>
    </location>
</feature>
<protein>
    <submittedName>
        <fullName evidence="3">Uncharacterized protein</fullName>
    </submittedName>
</protein>
<feature type="non-terminal residue" evidence="3">
    <location>
        <position position="1"/>
    </location>
</feature>